<dbReference type="AlphaFoldDB" id="A0A8C9PMS9"/>
<dbReference type="Proteomes" id="UP000694422">
    <property type="component" value="Unplaced"/>
</dbReference>
<name>A0A8C9PMS9_SPEDA</name>
<evidence type="ECO:0008006" key="3">
    <source>
        <dbReference type="Google" id="ProtNLM"/>
    </source>
</evidence>
<keyword evidence="2" id="KW-1185">Reference proteome</keyword>
<reference evidence="1" key="2">
    <citation type="submission" date="2025-09" db="UniProtKB">
        <authorList>
            <consortium name="Ensembl"/>
        </authorList>
    </citation>
    <scope>IDENTIFICATION</scope>
</reference>
<accession>A0A8C9PMS9</accession>
<proteinExistence type="predicted"/>
<protein>
    <recommendedName>
        <fullName evidence="3">Protein kintoun</fullName>
    </recommendedName>
</protein>
<sequence length="163" mass="18919">MGGPDTDSREPLCPPMQCNQDEESLTLLIQVPRIQPQSLQWNLNPLWYKLCFSTQDSVYSFFLQFAPENKLSTKEPEISVSSNNAVIVLDKSPESHGRWREWYYGLNKDSLEEKLFINEENVNEFLEEVLCCTFIQKMPLSPPLIEVLQVTDEKIQIHAEVRL</sequence>
<evidence type="ECO:0000313" key="1">
    <source>
        <dbReference type="Ensembl" id="ENSSDAP00000009946.1"/>
    </source>
</evidence>
<reference evidence="1" key="1">
    <citation type="submission" date="2025-08" db="UniProtKB">
        <authorList>
            <consortium name="Ensembl"/>
        </authorList>
    </citation>
    <scope>IDENTIFICATION</scope>
</reference>
<dbReference type="Ensembl" id="ENSSDAT00000011294.1">
    <property type="protein sequence ID" value="ENSSDAP00000009946.1"/>
    <property type="gene ID" value="ENSSDAG00000009067.1"/>
</dbReference>
<organism evidence="1 2">
    <name type="scientific">Spermophilus dauricus</name>
    <name type="common">Daurian ground squirrel</name>
    <dbReference type="NCBI Taxonomy" id="99837"/>
    <lineage>
        <taxon>Eukaryota</taxon>
        <taxon>Metazoa</taxon>
        <taxon>Chordata</taxon>
        <taxon>Craniata</taxon>
        <taxon>Vertebrata</taxon>
        <taxon>Euteleostomi</taxon>
        <taxon>Mammalia</taxon>
        <taxon>Eutheria</taxon>
        <taxon>Euarchontoglires</taxon>
        <taxon>Glires</taxon>
        <taxon>Rodentia</taxon>
        <taxon>Sciuromorpha</taxon>
        <taxon>Sciuridae</taxon>
        <taxon>Xerinae</taxon>
        <taxon>Marmotini</taxon>
        <taxon>Spermophilus</taxon>
    </lineage>
</organism>
<evidence type="ECO:0000313" key="2">
    <source>
        <dbReference type="Proteomes" id="UP000694422"/>
    </source>
</evidence>